<evidence type="ECO:0000256" key="1">
    <source>
        <dbReference type="SAM" id="MobiDB-lite"/>
    </source>
</evidence>
<keyword evidence="2" id="KW-0812">Transmembrane</keyword>
<evidence type="ECO:0000313" key="3">
    <source>
        <dbReference type="EMBL" id="MCD5310246.1"/>
    </source>
</evidence>
<protein>
    <submittedName>
        <fullName evidence="3">Efflux RND transporter permease subunit</fullName>
    </submittedName>
</protein>
<keyword evidence="2" id="KW-0472">Membrane</keyword>
<dbReference type="Gene3D" id="3.30.70.1430">
    <property type="entry name" value="Multidrug efflux transporter AcrB pore domain"/>
    <property type="match status" value="2"/>
</dbReference>
<sequence>MINRKLVALVCVLVVGLGVYAAGSLKQQLLPDLAFPAVTVVAPYPGASPAVVEEQVTVPIEDAVANLDGLETYQSTSMQGLSTTTMMFEFGVDTEDVANSVRQALSRVASLPSTVEPEVATGSTGDLPTMTLAVLSDGDQAAQEALAQKVQSEVVPALQGVDGVNEVSVSGVTERTVTVTPDAAKLAAAGQPVTAVTTALQTMGTVSAAGSVDTEGKDVSVQVGAAVSDLKAIQNLWLPAPPTGGQAVQLKDVAQVASAETDATSITRTDGRPSLGVSITMAHNGSSSSVSDGVTEKLPGLEQALGNGVSIVVVSDSGPPVRDAVRGLLEEGGLGLVMAVLVIVLFLRSARSTLVTAMSIPLSLLVALIVIWLQDYSLNMLTLGGLTIAVGRIVDDSIVVLENIKRHLGYGEDRQSAIFTAVREVSSAVTSSTLTTVAVFLPIAFVGGLVGELFAPFAITITVAMLASLLVSLTIIPVLAYWFLKTPKDAVGVSAQEYRERVEAEEREGLLPRTYLAVITWAVNRRKRVLAGAVVLLFASLAMAGGLKTSFLGDSGEESLSITQDLPAGTNLATTDAAVQKVEEVVEGLDGIESYQVSIGSSGGLFATGSSANHAAYTLTLKEDADTQALRDELRKQFDAMPEAGKFAIQAAAGLSSDIEVVVTATDDAVLGEATQQVQDALSGLSEAGDVRSDLSENSPQFAITGIGRAAAQAGLTDTVISETLRTAIAGTTVTQISLGGTEQEVVLKTTPQAPASIADIRALPVPTATGTIPLGDVAKVEEVEAPTEQSRVDGERTATVTVTPVGDDTGAATAAVTKALDGLDLPAGAEHSIGGVSADQSESFAALGLAMVMAVALVFLLIVAVFRSIRQTLVLLVSIPFAFIGAFALLLVTDTPLGIAAMIGILMLIGIVVTNAIVLVDLINQYRERGLGVLEAVTEGGMRRLRPILMTALATIFALVPMALGITGHGGFISQPLAVVVIGGLVSSTALTLVLIPVLYTMVEGRRERRRQRKAAVPQQTSRKSPVNA</sequence>
<dbReference type="RefSeq" id="WP_231439172.1">
    <property type="nucleotide sequence ID" value="NZ_JAJOMB010000002.1"/>
</dbReference>
<feature type="transmembrane region" description="Helical" evidence="2">
    <location>
        <begin position="979"/>
        <end position="1004"/>
    </location>
</feature>
<feature type="compositionally biased region" description="Polar residues" evidence="1">
    <location>
        <begin position="1019"/>
        <end position="1030"/>
    </location>
</feature>
<name>A0A9X1NAJ0_9ACTN</name>
<gene>
    <name evidence="3" type="ORF">LR394_05010</name>
</gene>
<organism evidence="3 4">
    <name type="scientific">Kineosporia babensis</name>
    <dbReference type="NCBI Taxonomy" id="499548"/>
    <lineage>
        <taxon>Bacteria</taxon>
        <taxon>Bacillati</taxon>
        <taxon>Actinomycetota</taxon>
        <taxon>Actinomycetes</taxon>
        <taxon>Kineosporiales</taxon>
        <taxon>Kineosporiaceae</taxon>
        <taxon>Kineosporia</taxon>
    </lineage>
</organism>
<feature type="transmembrane region" description="Helical" evidence="2">
    <location>
        <begin position="900"/>
        <end position="925"/>
    </location>
</feature>
<dbReference type="PANTHER" id="PTHR32063">
    <property type="match status" value="1"/>
</dbReference>
<dbReference type="Gene3D" id="3.30.2090.10">
    <property type="entry name" value="Multidrug efflux transporter AcrB TolC docking domain, DN and DC subdomains"/>
    <property type="match status" value="2"/>
</dbReference>
<feature type="transmembrane region" description="Helical" evidence="2">
    <location>
        <begin position="946"/>
        <end position="967"/>
    </location>
</feature>
<proteinExistence type="predicted"/>
<feature type="transmembrane region" description="Helical" evidence="2">
    <location>
        <begin position="845"/>
        <end position="867"/>
    </location>
</feature>
<dbReference type="EMBL" id="JAJOMB010000002">
    <property type="protein sequence ID" value="MCD5310246.1"/>
    <property type="molecule type" value="Genomic_DNA"/>
</dbReference>
<dbReference type="PRINTS" id="PR00702">
    <property type="entry name" value="ACRIFLAVINRP"/>
</dbReference>
<comment type="caution">
    <text evidence="3">The sequence shown here is derived from an EMBL/GenBank/DDBJ whole genome shotgun (WGS) entry which is preliminary data.</text>
</comment>
<feature type="region of interest" description="Disordered" evidence="1">
    <location>
        <begin position="1011"/>
        <end position="1030"/>
    </location>
</feature>
<dbReference type="InterPro" id="IPR001036">
    <property type="entry name" value="Acrflvin-R"/>
</dbReference>
<feature type="transmembrane region" description="Helical" evidence="2">
    <location>
        <begin position="457"/>
        <end position="484"/>
    </location>
</feature>
<evidence type="ECO:0000256" key="2">
    <source>
        <dbReference type="SAM" id="Phobius"/>
    </source>
</evidence>
<feature type="transmembrane region" description="Helical" evidence="2">
    <location>
        <begin position="874"/>
        <end position="894"/>
    </location>
</feature>
<dbReference type="Pfam" id="PF00873">
    <property type="entry name" value="ACR_tran"/>
    <property type="match status" value="1"/>
</dbReference>
<feature type="transmembrane region" description="Helical" evidence="2">
    <location>
        <begin position="425"/>
        <end position="445"/>
    </location>
</feature>
<reference evidence="3" key="1">
    <citation type="submission" date="2021-11" db="EMBL/GenBank/DDBJ databases">
        <title>Streptomyces corallinus and Kineosporia corallina sp. nov., two new coral-derived marine actinobacteria.</title>
        <authorList>
            <person name="Buangrab K."/>
            <person name="Sutthacheep M."/>
            <person name="Yeemin T."/>
            <person name="Harunari E."/>
            <person name="Igarashi Y."/>
            <person name="Sripreechasak P."/>
            <person name="Kanchanasin P."/>
            <person name="Tanasupawat S."/>
            <person name="Phongsopitanun W."/>
        </authorList>
    </citation>
    <scope>NUCLEOTIDE SEQUENCE</scope>
    <source>
        <strain evidence="3">JCM 31032</strain>
    </source>
</reference>
<dbReference type="InterPro" id="IPR027463">
    <property type="entry name" value="AcrB_DN_DC_subdom"/>
</dbReference>
<keyword evidence="4" id="KW-1185">Reference proteome</keyword>
<dbReference type="PANTHER" id="PTHR32063:SF0">
    <property type="entry name" value="SWARMING MOTILITY PROTEIN SWRC"/>
    <property type="match status" value="1"/>
</dbReference>
<keyword evidence="2" id="KW-1133">Transmembrane helix</keyword>
<dbReference type="Gene3D" id="3.30.70.1320">
    <property type="entry name" value="Multidrug efflux transporter AcrB pore domain like"/>
    <property type="match status" value="1"/>
</dbReference>
<evidence type="ECO:0000313" key="4">
    <source>
        <dbReference type="Proteomes" id="UP001138997"/>
    </source>
</evidence>
<feature type="transmembrane region" description="Helical" evidence="2">
    <location>
        <begin position="529"/>
        <end position="547"/>
    </location>
</feature>
<dbReference type="GO" id="GO:0042910">
    <property type="term" value="F:xenobiotic transmembrane transporter activity"/>
    <property type="evidence" value="ECO:0007669"/>
    <property type="project" value="TreeGrafter"/>
</dbReference>
<dbReference type="Proteomes" id="UP001138997">
    <property type="component" value="Unassembled WGS sequence"/>
</dbReference>
<dbReference type="AlphaFoldDB" id="A0A9X1NAJ0"/>
<dbReference type="Gene3D" id="3.30.70.1440">
    <property type="entry name" value="Multidrug efflux transporter AcrB pore domain"/>
    <property type="match status" value="1"/>
</dbReference>
<accession>A0A9X1NAJ0</accession>
<dbReference type="GO" id="GO:0005886">
    <property type="term" value="C:plasma membrane"/>
    <property type="evidence" value="ECO:0007669"/>
    <property type="project" value="TreeGrafter"/>
</dbReference>
<dbReference type="Gene3D" id="1.20.1640.10">
    <property type="entry name" value="Multidrug efflux transporter AcrB transmembrane domain"/>
    <property type="match status" value="2"/>
</dbReference>
<dbReference type="SUPFAM" id="SSF82693">
    <property type="entry name" value="Multidrug efflux transporter AcrB pore domain, PN1, PN2, PC1 and PC2 subdomains"/>
    <property type="match status" value="3"/>
</dbReference>
<dbReference type="SUPFAM" id="SSF82866">
    <property type="entry name" value="Multidrug efflux transporter AcrB transmembrane domain"/>
    <property type="match status" value="2"/>
</dbReference>
<dbReference type="SUPFAM" id="SSF82714">
    <property type="entry name" value="Multidrug efflux transporter AcrB TolC docking domain, DN and DC subdomains"/>
    <property type="match status" value="2"/>
</dbReference>
<feature type="transmembrane region" description="Helical" evidence="2">
    <location>
        <begin position="354"/>
        <end position="374"/>
    </location>
</feature>